<proteinExistence type="predicted"/>
<protein>
    <submittedName>
        <fullName evidence="1">Uncharacterized protein</fullName>
    </submittedName>
</protein>
<sequence length="211" mass="24701">MNSLSRYFCSESVEIASNDIYRECINKLDCGDSTDFENIKIMQERIKIAEDLNEKIYFESQTLIQKKLEFIIRKTFYRKFFRPTHSSNNPLAMNVKRALNQNPIILLGGGANFNELNNRYIYSLPTNYKDNPLFLEPNRVSDYLENVGDAVDGFDEIDNNVKNLLILSLGLSYIETGSNYIPFTIEHEWINEENLSTDFYNYYDIQEAVYK</sequence>
<dbReference type="RefSeq" id="WP_128501297.1">
    <property type="nucleotide sequence ID" value="NZ_CP035107.1"/>
</dbReference>
<name>A0A410JRP0_ORNRH</name>
<organism evidence="1 2">
    <name type="scientific">Ornithobacterium rhinotracheale</name>
    <dbReference type="NCBI Taxonomy" id="28251"/>
    <lineage>
        <taxon>Bacteria</taxon>
        <taxon>Pseudomonadati</taxon>
        <taxon>Bacteroidota</taxon>
        <taxon>Flavobacteriia</taxon>
        <taxon>Flavobacteriales</taxon>
        <taxon>Weeksellaceae</taxon>
        <taxon>Ornithobacterium</taxon>
    </lineage>
</organism>
<dbReference type="Proteomes" id="UP000287701">
    <property type="component" value="Chromosome"/>
</dbReference>
<dbReference type="AlphaFoldDB" id="A0A410JRP0"/>
<dbReference type="EMBL" id="CP035107">
    <property type="protein sequence ID" value="QAR30823.1"/>
    <property type="molecule type" value="Genomic_DNA"/>
</dbReference>
<gene>
    <name evidence="1" type="ORF">EQP59_05470</name>
</gene>
<reference evidence="1 2" key="1">
    <citation type="submission" date="2019-01" db="EMBL/GenBank/DDBJ databases">
        <title>Whole Genome of Ornithobacterium rhinotracheale FARPER-174b.</title>
        <authorList>
            <person name="Tataje-Lavanda L.A."/>
            <person name="Montalvan A."/>
            <person name="Montesinos R."/>
            <person name="Zimic M."/>
            <person name="Fernandez-Sanchez M."/>
            <person name="Fernandez-Diaz M."/>
        </authorList>
    </citation>
    <scope>NUCLEOTIDE SEQUENCE [LARGE SCALE GENOMIC DNA]</scope>
    <source>
        <strain evidence="1 2">FARPER-174b</strain>
    </source>
</reference>
<evidence type="ECO:0000313" key="1">
    <source>
        <dbReference type="EMBL" id="QAR30823.1"/>
    </source>
</evidence>
<evidence type="ECO:0000313" key="2">
    <source>
        <dbReference type="Proteomes" id="UP000287701"/>
    </source>
</evidence>
<accession>A0A410JRP0</accession>